<keyword evidence="7 12" id="KW-0479">Metal-binding</keyword>
<dbReference type="EMBL" id="QICL01000008">
    <property type="protein sequence ID" value="PXV65050.1"/>
    <property type="molecule type" value="Genomic_DNA"/>
</dbReference>
<feature type="binding site" evidence="12">
    <location>
        <position position="265"/>
    </location>
    <ligand>
        <name>Zn(2+)</name>
        <dbReference type="ChEBI" id="CHEBI:29105"/>
    </ligand>
</feature>
<comment type="function">
    <text evidence="2 12">Catalyzes the hydrolysis of UDP-3-O-myristoyl-N-acetylglucosamine to form UDP-3-O-myristoylglucosamine and acetate, the committed step in lipid A biosynthesis.</text>
</comment>
<feature type="active site" description="Proton donor" evidence="12">
    <location>
        <position position="288"/>
    </location>
</feature>
<accession>A0A2V3PS34</accession>
<evidence type="ECO:0000256" key="11">
    <source>
        <dbReference type="ARBA" id="ARBA00024535"/>
    </source>
</evidence>
<dbReference type="InterPro" id="IPR011334">
    <property type="entry name" value="UDP-acyl_GlcNac_deAcase_C"/>
</dbReference>
<dbReference type="InterPro" id="IPR020568">
    <property type="entry name" value="Ribosomal_Su5_D2-typ_SF"/>
</dbReference>
<comment type="cofactor">
    <cofactor evidence="1 12">
        <name>Zn(2+)</name>
        <dbReference type="ChEBI" id="CHEBI:29105"/>
    </cofactor>
</comment>
<dbReference type="Gene3D" id="3.30.1700.10">
    <property type="entry name" value="lpxc deacetylase, domain 2"/>
    <property type="match status" value="1"/>
</dbReference>
<protein>
    <recommendedName>
        <fullName evidence="4 12">UDP-3-O-acyl-N-acetylglucosamine deacetylase</fullName>
        <shortName evidence="12">UDP-3-O-acyl-GlcNAc deacetylase</shortName>
        <ecNumber evidence="4 12">3.5.1.108</ecNumber>
    </recommendedName>
    <alternativeName>
        <fullName evidence="12">UDP-3-O-[R-3-hydroxymyristoyl]-N-acetylglucosamine deacetylase</fullName>
    </alternativeName>
</protein>
<dbReference type="RefSeq" id="WP_110310325.1">
    <property type="nucleotide sequence ID" value="NZ_QICL01000008.1"/>
</dbReference>
<comment type="similarity">
    <text evidence="12">Belongs to the LpxC family.</text>
</comment>
<dbReference type="Gene3D" id="3.30.230.20">
    <property type="entry name" value="lpxc deacetylase, domain 1"/>
    <property type="match status" value="1"/>
</dbReference>
<evidence type="ECO:0000256" key="4">
    <source>
        <dbReference type="ARBA" id="ARBA00012745"/>
    </source>
</evidence>
<dbReference type="PANTHER" id="PTHR33694">
    <property type="entry name" value="UDP-3-O-ACYL-N-ACETYLGLUCOSAMINE DEACETYLASE 1, MITOCHONDRIAL-RELATED"/>
    <property type="match status" value="1"/>
</dbReference>
<reference evidence="13 14" key="1">
    <citation type="submission" date="2018-03" db="EMBL/GenBank/DDBJ databases">
        <title>Genomic Encyclopedia of Archaeal and Bacterial Type Strains, Phase II (KMG-II): from individual species to whole genera.</title>
        <authorList>
            <person name="Goeker M."/>
        </authorList>
    </citation>
    <scope>NUCLEOTIDE SEQUENCE [LARGE SCALE GENOMIC DNA]</scope>
    <source>
        <strain evidence="13 14">DSM 100214</strain>
    </source>
</reference>
<dbReference type="UniPathway" id="UPA00359">
    <property type="reaction ID" value="UER00478"/>
</dbReference>
<evidence type="ECO:0000256" key="8">
    <source>
        <dbReference type="ARBA" id="ARBA00022801"/>
    </source>
</evidence>
<feature type="binding site" evidence="12">
    <location>
        <position position="261"/>
    </location>
    <ligand>
        <name>Zn(2+)</name>
        <dbReference type="ChEBI" id="CHEBI:29105"/>
    </ligand>
</feature>
<organism evidence="13 14">
    <name type="scientific">Dysgonomonas alginatilytica</name>
    <dbReference type="NCBI Taxonomy" id="1605892"/>
    <lineage>
        <taxon>Bacteria</taxon>
        <taxon>Pseudomonadati</taxon>
        <taxon>Bacteroidota</taxon>
        <taxon>Bacteroidia</taxon>
        <taxon>Bacteroidales</taxon>
        <taxon>Dysgonomonadaceae</taxon>
        <taxon>Dysgonomonas</taxon>
    </lineage>
</organism>
<evidence type="ECO:0000256" key="12">
    <source>
        <dbReference type="HAMAP-Rule" id="MF_00388"/>
    </source>
</evidence>
<keyword evidence="10 12" id="KW-0443">Lipid metabolism</keyword>
<name>A0A2V3PS34_9BACT</name>
<keyword evidence="5 12" id="KW-0444">Lipid biosynthesis</keyword>
<feature type="binding site" evidence="12">
    <location>
        <position position="78"/>
    </location>
    <ligand>
        <name>Zn(2+)</name>
        <dbReference type="ChEBI" id="CHEBI:29105"/>
    </ligand>
</feature>
<comment type="catalytic activity">
    <reaction evidence="11 12">
        <text>a UDP-3-O-[(3R)-3-hydroxyacyl]-N-acetyl-alpha-D-glucosamine + H2O = a UDP-3-O-[(3R)-3-hydroxyacyl]-alpha-D-glucosamine + acetate</text>
        <dbReference type="Rhea" id="RHEA:67816"/>
        <dbReference type="ChEBI" id="CHEBI:15377"/>
        <dbReference type="ChEBI" id="CHEBI:30089"/>
        <dbReference type="ChEBI" id="CHEBI:137740"/>
        <dbReference type="ChEBI" id="CHEBI:173225"/>
        <dbReference type="EC" id="3.5.1.108"/>
    </reaction>
</comment>
<dbReference type="GO" id="GO:0009245">
    <property type="term" value="P:lipid A biosynthetic process"/>
    <property type="evidence" value="ECO:0007669"/>
    <property type="project" value="UniProtKB-UniRule"/>
</dbReference>
<gene>
    <name evidence="12" type="primary">lpxC</name>
    <name evidence="13" type="ORF">CLV62_10848</name>
</gene>
<dbReference type="Pfam" id="PF03331">
    <property type="entry name" value="LpxC"/>
    <property type="match status" value="2"/>
</dbReference>
<evidence type="ECO:0000256" key="5">
    <source>
        <dbReference type="ARBA" id="ARBA00022516"/>
    </source>
</evidence>
<dbReference type="EC" id="3.5.1.108" evidence="4 12"/>
<comment type="pathway">
    <text evidence="3 12">Glycolipid biosynthesis; lipid IV(A) biosynthesis; lipid IV(A) from (3R)-3-hydroxytetradecanoyl-[acyl-carrier-protein] and UDP-N-acetyl-alpha-D-glucosamine: step 2/6.</text>
</comment>
<dbReference type="SUPFAM" id="SSF54211">
    <property type="entry name" value="Ribosomal protein S5 domain 2-like"/>
    <property type="match status" value="2"/>
</dbReference>
<dbReference type="GO" id="GO:0046872">
    <property type="term" value="F:metal ion binding"/>
    <property type="evidence" value="ECO:0007669"/>
    <property type="project" value="UniProtKB-KW"/>
</dbReference>
<evidence type="ECO:0000256" key="1">
    <source>
        <dbReference type="ARBA" id="ARBA00001947"/>
    </source>
</evidence>
<keyword evidence="9 12" id="KW-0862">Zinc</keyword>
<dbReference type="Proteomes" id="UP000247973">
    <property type="component" value="Unassembled WGS sequence"/>
</dbReference>
<evidence type="ECO:0000256" key="9">
    <source>
        <dbReference type="ARBA" id="ARBA00022833"/>
    </source>
</evidence>
<dbReference type="HAMAP" id="MF_00388">
    <property type="entry name" value="LpxC"/>
    <property type="match status" value="1"/>
</dbReference>
<evidence type="ECO:0000256" key="6">
    <source>
        <dbReference type="ARBA" id="ARBA00022556"/>
    </source>
</evidence>
<evidence type="ECO:0000256" key="10">
    <source>
        <dbReference type="ARBA" id="ARBA00023098"/>
    </source>
</evidence>
<dbReference type="AlphaFoldDB" id="A0A2V3PS34"/>
<evidence type="ECO:0000256" key="2">
    <source>
        <dbReference type="ARBA" id="ARBA00002923"/>
    </source>
</evidence>
<keyword evidence="14" id="KW-1185">Reference proteome</keyword>
<evidence type="ECO:0000256" key="3">
    <source>
        <dbReference type="ARBA" id="ARBA00005002"/>
    </source>
</evidence>
<proteinExistence type="inferred from homology"/>
<dbReference type="PANTHER" id="PTHR33694:SF1">
    <property type="entry name" value="UDP-3-O-ACYL-N-ACETYLGLUCOSAMINE DEACETYLASE 1, MITOCHONDRIAL-RELATED"/>
    <property type="match status" value="1"/>
</dbReference>
<evidence type="ECO:0000256" key="7">
    <source>
        <dbReference type="ARBA" id="ARBA00022723"/>
    </source>
</evidence>
<comment type="caution">
    <text evidence="13">The sequence shown here is derived from an EMBL/GenBank/DDBJ whole genome shotgun (WGS) entry which is preliminary data.</text>
</comment>
<dbReference type="GO" id="GO:0016020">
    <property type="term" value="C:membrane"/>
    <property type="evidence" value="ECO:0007669"/>
    <property type="project" value="GOC"/>
</dbReference>
<dbReference type="InterPro" id="IPR004463">
    <property type="entry name" value="UDP-acyl_GlcNac_deAcase"/>
</dbReference>
<dbReference type="GO" id="GO:0103117">
    <property type="term" value="F:UDP-3-O-acyl-N-acetylglucosamine deacetylase activity"/>
    <property type="evidence" value="ECO:0007669"/>
    <property type="project" value="UniProtKB-UniRule"/>
</dbReference>
<evidence type="ECO:0000313" key="13">
    <source>
        <dbReference type="EMBL" id="PXV65050.1"/>
    </source>
</evidence>
<sequence>MTKQRTLKQSFSLEGKGLHTGINGRITFNPAPDNHGYKIRRTDIDGQPIINALAENVTSTARGTVLSKNGIQVGTVEHALAALYACEIDNCLIDINAPEFPILDGSSTLYVRKIKEVGVTLQQTERVYISFPRKKIKVMDEVSGSSMLLLPDDHFNIECHISFDSILLKRQNARLEDLSDFTKDFASARTFVFVKEVEHLLKSNLIKGGDLDNAIVIYDQLMPQEELDRISDLMDIKRKDASKLGYMMNKPLLYANEPARHKLLDIIGDVALVGYFIKGKIVANSPGHRINNMFARAIRKQLNVSTEADMNIQQPKPSHFYWNCP</sequence>
<dbReference type="OrthoDB" id="9772788at2"/>
<keyword evidence="8 12" id="KW-0378">Hydrolase</keyword>
<dbReference type="InterPro" id="IPR015870">
    <property type="entry name" value="UDP-acyl_N-AcGlcN_deAcase_N"/>
</dbReference>
<evidence type="ECO:0000313" key="14">
    <source>
        <dbReference type="Proteomes" id="UP000247973"/>
    </source>
</evidence>
<keyword evidence="6 12" id="KW-0441">Lipid A biosynthesis</keyword>